<keyword evidence="12 17" id="KW-0456">Lyase</keyword>
<organism evidence="22 23">
    <name type="scientific">Trueperella abortisuis</name>
    <dbReference type="NCBI Taxonomy" id="445930"/>
    <lineage>
        <taxon>Bacteria</taxon>
        <taxon>Bacillati</taxon>
        <taxon>Actinomycetota</taxon>
        <taxon>Actinomycetes</taxon>
        <taxon>Actinomycetales</taxon>
        <taxon>Actinomycetaceae</taxon>
        <taxon>Trueperella</taxon>
    </lineage>
</organism>
<feature type="binding site" evidence="18">
    <location>
        <position position="134"/>
    </location>
    <ligand>
        <name>(6S)-NADPHX</name>
        <dbReference type="ChEBI" id="CHEBI:64076"/>
    </ligand>
</feature>
<evidence type="ECO:0000256" key="10">
    <source>
        <dbReference type="ARBA" id="ARBA00023027"/>
    </source>
</evidence>
<evidence type="ECO:0000259" key="21">
    <source>
        <dbReference type="PROSITE" id="PS51385"/>
    </source>
</evidence>
<dbReference type="Proteomes" id="UP001230145">
    <property type="component" value="Unassembled WGS sequence"/>
</dbReference>
<comment type="catalytic activity">
    <reaction evidence="15 17 19">
        <text>(6S)-NADHX + ADP = AMP + phosphate + NADH + H(+)</text>
        <dbReference type="Rhea" id="RHEA:32223"/>
        <dbReference type="ChEBI" id="CHEBI:15378"/>
        <dbReference type="ChEBI" id="CHEBI:43474"/>
        <dbReference type="ChEBI" id="CHEBI:57945"/>
        <dbReference type="ChEBI" id="CHEBI:64074"/>
        <dbReference type="ChEBI" id="CHEBI:456215"/>
        <dbReference type="ChEBI" id="CHEBI:456216"/>
        <dbReference type="EC" id="4.2.1.136"/>
    </reaction>
</comment>
<dbReference type="Gene3D" id="3.40.50.10260">
    <property type="entry name" value="YjeF N-terminal domain"/>
    <property type="match status" value="1"/>
</dbReference>
<comment type="subunit">
    <text evidence="17">Homotetramer.</text>
</comment>
<feature type="binding site" evidence="17">
    <location>
        <position position="257"/>
    </location>
    <ligand>
        <name>(6S)-NADPHX</name>
        <dbReference type="ChEBI" id="CHEBI:64076"/>
    </ligand>
</feature>
<evidence type="ECO:0000256" key="3">
    <source>
        <dbReference type="ARBA" id="ARBA00006001"/>
    </source>
</evidence>
<dbReference type="PANTHER" id="PTHR12592">
    <property type="entry name" value="ATP-DEPENDENT (S)-NAD(P)H-HYDRATE DEHYDRATASE FAMILY MEMBER"/>
    <property type="match status" value="1"/>
</dbReference>
<dbReference type="EMBL" id="JAUSQL010000001">
    <property type="protein sequence ID" value="MDP9831932.1"/>
    <property type="molecule type" value="Genomic_DNA"/>
</dbReference>
<name>A0ABT9PHH8_9ACTO</name>
<feature type="binding site" evidence="17">
    <location>
        <begin position="392"/>
        <end position="396"/>
    </location>
    <ligand>
        <name>AMP</name>
        <dbReference type="ChEBI" id="CHEBI:456215"/>
    </ligand>
</feature>
<feature type="binding site" evidence="17">
    <location>
        <position position="304"/>
    </location>
    <ligand>
        <name>(6S)-NADPHX</name>
        <dbReference type="ChEBI" id="CHEBI:64076"/>
    </ligand>
</feature>
<feature type="binding site" evidence="18">
    <location>
        <position position="119"/>
    </location>
    <ligand>
        <name>K(+)</name>
        <dbReference type="ChEBI" id="CHEBI:29103"/>
    </ligand>
</feature>
<protein>
    <recommendedName>
        <fullName evidence="19">Bifunctional NAD(P)H-hydrate repair enzyme</fullName>
    </recommendedName>
    <alternativeName>
        <fullName evidence="19">Nicotinamide nucleotide repair protein</fullName>
    </alternativeName>
    <domain>
        <recommendedName>
            <fullName evidence="19">ADP-dependent (S)-NAD(P)H-hydrate dehydratase</fullName>
            <ecNumber evidence="19">4.2.1.136</ecNumber>
        </recommendedName>
        <alternativeName>
            <fullName evidence="19">ADP-dependent NAD(P)HX dehydratase</fullName>
        </alternativeName>
    </domain>
    <domain>
        <recommendedName>
            <fullName evidence="19">NAD(P)H-hydrate epimerase</fullName>
            <ecNumber evidence="19">5.1.99.6</ecNumber>
        </recommendedName>
    </domain>
</protein>
<gene>
    <name evidence="18" type="primary">nnrE</name>
    <name evidence="17" type="synonym">nnrD</name>
    <name evidence="22" type="ORF">J2S45_000611</name>
</gene>
<proteinExistence type="inferred from homology"/>
<comment type="similarity">
    <text evidence="4 19">In the C-terminal section; belongs to the NnrD/CARKD family.</text>
</comment>
<keyword evidence="6 17" id="KW-0547">Nucleotide-binding</keyword>
<dbReference type="SUPFAM" id="SSF64153">
    <property type="entry name" value="YjeF N-terminal domain-like"/>
    <property type="match status" value="1"/>
</dbReference>
<keyword evidence="7 17" id="KW-0067">ATP-binding</keyword>
<dbReference type="Pfam" id="PF03853">
    <property type="entry name" value="YjeF_N"/>
    <property type="match status" value="1"/>
</dbReference>
<evidence type="ECO:0000256" key="4">
    <source>
        <dbReference type="ARBA" id="ARBA00009524"/>
    </source>
</evidence>
<dbReference type="InterPro" id="IPR004443">
    <property type="entry name" value="YjeF_N_dom"/>
</dbReference>
<comment type="catalytic activity">
    <reaction evidence="1 18 19">
        <text>(6R)-NADHX = (6S)-NADHX</text>
        <dbReference type="Rhea" id="RHEA:32215"/>
        <dbReference type="ChEBI" id="CHEBI:64074"/>
        <dbReference type="ChEBI" id="CHEBI:64075"/>
        <dbReference type="EC" id="5.1.99.6"/>
    </reaction>
</comment>
<evidence type="ECO:0000256" key="15">
    <source>
        <dbReference type="ARBA" id="ARBA00048238"/>
    </source>
</evidence>
<evidence type="ECO:0000256" key="11">
    <source>
        <dbReference type="ARBA" id="ARBA00023235"/>
    </source>
</evidence>
<evidence type="ECO:0000256" key="18">
    <source>
        <dbReference type="HAMAP-Rule" id="MF_01966"/>
    </source>
</evidence>
<keyword evidence="11 18" id="KW-0413">Isomerase</keyword>
<feature type="binding site" evidence="17">
    <location>
        <position position="349"/>
    </location>
    <ligand>
        <name>(6S)-NADPHX</name>
        <dbReference type="ChEBI" id="CHEBI:64076"/>
    </ligand>
</feature>
<evidence type="ECO:0000256" key="19">
    <source>
        <dbReference type="PIRNR" id="PIRNR017184"/>
    </source>
</evidence>
<evidence type="ECO:0000256" key="14">
    <source>
        <dbReference type="ARBA" id="ARBA00025153"/>
    </source>
</evidence>
<feature type="binding site" evidence="18">
    <location>
        <position position="55"/>
    </location>
    <ligand>
        <name>K(+)</name>
        <dbReference type="ChEBI" id="CHEBI:29103"/>
    </ligand>
</feature>
<evidence type="ECO:0000313" key="22">
    <source>
        <dbReference type="EMBL" id="MDP9831932.1"/>
    </source>
</evidence>
<dbReference type="InterPro" id="IPR030677">
    <property type="entry name" value="Nnr"/>
</dbReference>
<evidence type="ECO:0000256" key="17">
    <source>
        <dbReference type="HAMAP-Rule" id="MF_01965"/>
    </source>
</evidence>
<keyword evidence="9 18" id="KW-0630">Potassium</keyword>
<dbReference type="PIRSF" id="PIRSF017184">
    <property type="entry name" value="Nnr"/>
    <property type="match status" value="1"/>
</dbReference>
<evidence type="ECO:0000256" key="9">
    <source>
        <dbReference type="ARBA" id="ARBA00022958"/>
    </source>
</evidence>
<evidence type="ECO:0000256" key="8">
    <source>
        <dbReference type="ARBA" id="ARBA00022857"/>
    </source>
</evidence>
<feature type="domain" description="YjeF C-terminal" evidence="20">
    <location>
        <begin position="222"/>
        <end position="491"/>
    </location>
</feature>
<keyword evidence="10 17" id="KW-0520">NAD</keyword>
<evidence type="ECO:0000256" key="7">
    <source>
        <dbReference type="ARBA" id="ARBA00022840"/>
    </source>
</evidence>
<evidence type="ECO:0000256" key="6">
    <source>
        <dbReference type="ARBA" id="ARBA00022741"/>
    </source>
</evidence>
<comment type="function">
    <text evidence="18">Catalyzes the epimerization of the S- and R-forms of NAD(P)HX, a damaged form of NAD(P)H that is a result of enzymatic or heat-dependent hydration. This is a prerequisite for the S-specific NAD(P)H-hydrate dehydratase to allow the repair of both epimers of NAD(P)HX.</text>
</comment>
<keyword evidence="8 17" id="KW-0521">NADP</keyword>
<dbReference type="InterPro" id="IPR036652">
    <property type="entry name" value="YjeF_N_dom_sf"/>
</dbReference>
<dbReference type="SUPFAM" id="SSF53613">
    <property type="entry name" value="Ribokinase-like"/>
    <property type="match status" value="1"/>
</dbReference>
<accession>A0ABT9PHH8</accession>
<comment type="catalytic activity">
    <reaction evidence="2 18 19">
        <text>(6R)-NADPHX = (6S)-NADPHX</text>
        <dbReference type="Rhea" id="RHEA:32227"/>
        <dbReference type="ChEBI" id="CHEBI:64076"/>
        <dbReference type="ChEBI" id="CHEBI:64077"/>
        <dbReference type="EC" id="5.1.99.6"/>
    </reaction>
</comment>
<dbReference type="EC" id="5.1.99.6" evidence="19"/>
<dbReference type="HAMAP" id="MF_01965">
    <property type="entry name" value="NADHX_dehydratase"/>
    <property type="match status" value="1"/>
</dbReference>
<evidence type="ECO:0000256" key="5">
    <source>
        <dbReference type="ARBA" id="ARBA00022723"/>
    </source>
</evidence>
<evidence type="ECO:0000313" key="23">
    <source>
        <dbReference type="Proteomes" id="UP001230145"/>
    </source>
</evidence>
<comment type="cofactor">
    <cofactor evidence="18 19">
        <name>K(+)</name>
        <dbReference type="ChEBI" id="CHEBI:29103"/>
    </cofactor>
    <text evidence="18 19">Binds 1 potassium ion per subunit.</text>
</comment>
<dbReference type="InterPro" id="IPR029056">
    <property type="entry name" value="Ribokinase-like"/>
</dbReference>
<evidence type="ECO:0000256" key="12">
    <source>
        <dbReference type="ARBA" id="ARBA00023239"/>
    </source>
</evidence>
<comment type="caution">
    <text evidence="22">The sequence shown here is derived from an EMBL/GenBank/DDBJ whole genome shotgun (WGS) entry which is preliminary data.</text>
</comment>
<dbReference type="PROSITE" id="PS51383">
    <property type="entry name" value="YJEF_C_3"/>
    <property type="match status" value="1"/>
</dbReference>
<keyword evidence="13" id="KW-0511">Multifunctional enzyme</keyword>
<evidence type="ECO:0000256" key="2">
    <source>
        <dbReference type="ARBA" id="ARBA00000909"/>
    </source>
</evidence>
<dbReference type="RefSeq" id="WP_307634502.1">
    <property type="nucleotide sequence ID" value="NZ_JAUSQL010000001.1"/>
</dbReference>
<feature type="domain" description="YjeF N-terminal" evidence="21">
    <location>
        <begin position="2"/>
        <end position="215"/>
    </location>
</feature>
<dbReference type="HAMAP" id="MF_01966">
    <property type="entry name" value="NADHX_epimerase"/>
    <property type="match status" value="1"/>
</dbReference>
<keyword evidence="5 18" id="KW-0479">Metal-binding</keyword>
<sequence length="494" mass="50628">MYRAYEAKAVRAAEELLLAAREPLMEHAAYALATRVASLRAPGRRVLALVGKGKNGGDALFAASYLARRGIFVTAAFAGDVHAAGLSAASRAGVRIVEIDPDDVTTLLGIARDCGIWIDGLLGIGATGGAREPYATWIRSLAAEREAMVVEPVVVAVDVPSGIGVDDADLPGPVLPADLTLSMGCLKPAHLLPPARYACGHVEVVELGLGPHLGEPAVRELSDADVAGLWRVPGREDHKYRRGVVGLLTGSRDYPGAGVLSAAGALGGGPGMVRYLGTSPDVVSAHPEVVPGPGRVQSWVMGSGLIDLAPAQEALTQALAEDLPVVLDAGAICLAYGRTLSSRVVLTPHAGELAALLAAVSCRNWDRARVEAQPVRAAREAAELTGATVLAKFATSIIAAPDALFVEGGGPGWTGTAGSGDVLAGLTGTILATHADDLARCPERTVLYAAAAAHVHARAAARAADVFTGQIGHPITATDIARALPLTIGSMLND</sequence>
<comment type="function">
    <text evidence="14 19">Bifunctional enzyme that catalyzes the epimerization of the S- and R-forms of NAD(P)HX and the dehydration of the S-form of NAD(P)HX at the expense of ADP, which is converted to AMP. This allows the repair of both epimers of NAD(P)HX, a damaged form of NAD(P)H that is a result of enzymatic or heat-dependent hydration.</text>
</comment>
<dbReference type="CDD" id="cd01171">
    <property type="entry name" value="YXKO-related"/>
    <property type="match status" value="1"/>
</dbReference>
<dbReference type="PROSITE" id="PS51385">
    <property type="entry name" value="YJEF_N"/>
    <property type="match status" value="1"/>
</dbReference>
<comment type="function">
    <text evidence="17">Catalyzes the dehydration of the S-form of NAD(P)HX at the expense of ADP, which is converted to AMP. Together with NAD(P)HX epimerase, which catalyzes the epimerization of the S- and R-forms, the enzyme allows the repair of both epimers of NAD(P)HX, a damaged form of NAD(P)H that is a result of enzymatic or heat-dependent hydration.</text>
</comment>
<evidence type="ECO:0000256" key="13">
    <source>
        <dbReference type="ARBA" id="ARBA00023268"/>
    </source>
</evidence>
<comment type="catalytic activity">
    <reaction evidence="16 17 19">
        <text>(6S)-NADPHX + ADP = AMP + phosphate + NADPH + H(+)</text>
        <dbReference type="Rhea" id="RHEA:32235"/>
        <dbReference type="ChEBI" id="CHEBI:15378"/>
        <dbReference type="ChEBI" id="CHEBI:43474"/>
        <dbReference type="ChEBI" id="CHEBI:57783"/>
        <dbReference type="ChEBI" id="CHEBI:64076"/>
        <dbReference type="ChEBI" id="CHEBI:456215"/>
        <dbReference type="ChEBI" id="CHEBI:456216"/>
        <dbReference type="EC" id="4.2.1.136"/>
    </reaction>
</comment>
<feature type="binding site" evidence="17">
    <location>
        <position position="421"/>
    </location>
    <ligand>
        <name>(6S)-NADPHX</name>
        <dbReference type="ChEBI" id="CHEBI:64076"/>
    </ligand>
</feature>
<dbReference type="EC" id="4.2.1.136" evidence="19"/>
<feature type="binding site" evidence="17">
    <location>
        <position position="420"/>
    </location>
    <ligand>
        <name>AMP</name>
        <dbReference type="ChEBI" id="CHEBI:456215"/>
    </ligand>
</feature>
<evidence type="ECO:0000256" key="1">
    <source>
        <dbReference type="ARBA" id="ARBA00000013"/>
    </source>
</evidence>
<comment type="similarity">
    <text evidence="18">Belongs to the NnrE/AIBP family.</text>
</comment>
<evidence type="ECO:0000259" key="20">
    <source>
        <dbReference type="PROSITE" id="PS51383"/>
    </source>
</evidence>
<keyword evidence="23" id="KW-1185">Reference proteome</keyword>
<feature type="binding site" evidence="18">
    <location>
        <begin position="54"/>
        <end position="58"/>
    </location>
    <ligand>
        <name>(6S)-NADPHX</name>
        <dbReference type="ChEBI" id="CHEBI:64076"/>
    </ligand>
</feature>
<feature type="binding site" evidence="18">
    <location>
        <position position="158"/>
    </location>
    <ligand>
        <name>(6S)-NADPHX</name>
        <dbReference type="ChEBI" id="CHEBI:64076"/>
    </ligand>
</feature>
<evidence type="ECO:0000256" key="16">
    <source>
        <dbReference type="ARBA" id="ARBA00049209"/>
    </source>
</evidence>
<comment type="similarity">
    <text evidence="17">Belongs to the NnrD/CARKD family.</text>
</comment>
<dbReference type="Pfam" id="PF01256">
    <property type="entry name" value="Carb_kinase"/>
    <property type="match status" value="1"/>
</dbReference>
<dbReference type="PANTHER" id="PTHR12592:SF0">
    <property type="entry name" value="ATP-DEPENDENT (S)-NAD(P)H-HYDRATE DEHYDRATASE"/>
    <property type="match status" value="1"/>
</dbReference>
<dbReference type="Gene3D" id="3.40.1190.20">
    <property type="match status" value="1"/>
</dbReference>
<dbReference type="InterPro" id="IPR000631">
    <property type="entry name" value="CARKD"/>
</dbReference>
<comment type="cofactor">
    <cofactor evidence="17">
        <name>Mg(2+)</name>
        <dbReference type="ChEBI" id="CHEBI:18420"/>
    </cofactor>
</comment>
<comment type="similarity">
    <text evidence="3 19">In the N-terminal section; belongs to the NnrE/AIBP family.</text>
</comment>
<reference evidence="22 23" key="1">
    <citation type="submission" date="2023-07" db="EMBL/GenBank/DDBJ databases">
        <title>Sequencing the genomes of 1000 actinobacteria strains.</title>
        <authorList>
            <person name="Klenk H.-P."/>
        </authorList>
    </citation>
    <scope>NUCLEOTIDE SEQUENCE [LARGE SCALE GENOMIC DNA]</scope>
    <source>
        <strain evidence="22 23">DSM 19515</strain>
    </source>
</reference>
<feature type="binding site" evidence="18">
    <location>
        <begin position="123"/>
        <end position="129"/>
    </location>
    <ligand>
        <name>(6S)-NADPHX</name>
        <dbReference type="ChEBI" id="CHEBI:64076"/>
    </ligand>
</feature>
<feature type="binding site" evidence="18">
    <location>
        <position position="161"/>
    </location>
    <ligand>
        <name>K(+)</name>
        <dbReference type="ChEBI" id="CHEBI:29103"/>
    </ligand>
</feature>